<reference evidence="1 2" key="1">
    <citation type="submission" date="2017-05" db="EMBL/GenBank/DDBJ databases">
        <title>Genome sequence of Candidatus Fukatsuia symbiotica and Candidatus Hamiltonella defensa from Acyrthosiphon pisum strain 5D.</title>
        <authorList>
            <person name="Patel V.A."/>
            <person name="Chevignon G."/>
            <person name="Russell J.A."/>
            <person name="Oliver K.M."/>
        </authorList>
    </citation>
    <scope>NUCLEOTIDE SEQUENCE [LARGE SCALE GENOMIC DNA]</scope>
    <source>
        <strain evidence="1 2">5D</strain>
    </source>
</reference>
<dbReference type="AlphaFoldDB" id="A0A2U8I358"/>
<dbReference type="Proteomes" id="UP000261875">
    <property type="component" value="Chromosome"/>
</dbReference>
<organism evidence="1 2">
    <name type="scientific">Candidatus Fukatsuia symbiotica</name>
    <dbReference type="NCBI Taxonomy" id="1878942"/>
    <lineage>
        <taxon>Bacteria</taxon>
        <taxon>Pseudomonadati</taxon>
        <taxon>Pseudomonadota</taxon>
        <taxon>Gammaproteobacteria</taxon>
        <taxon>Enterobacterales</taxon>
        <taxon>Yersiniaceae</taxon>
        <taxon>Candidatus Fukatsuia</taxon>
    </lineage>
</organism>
<evidence type="ECO:0000313" key="1">
    <source>
        <dbReference type="EMBL" id="AWK13538.1"/>
    </source>
</evidence>
<keyword evidence="2" id="KW-1185">Reference proteome</keyword>
<gene>
    <name evidence="1" type="ORF">CCS41_01910</name>
</gene>
<sequence length="91" mass="10877">MQQIPLLAEECCRIYALTNQLKKAIFEAEKQIIKRVLRHGENENVVLYEMKQLLDAVIQEENTTFAETLEKWQQLDINKFLQRDYNRIANH</sequence>
<evidence type="ECO:0000313" key="2">
    <source>
        <dbReference type="Proteomes" id="UP000261875"/>
    </source>
</evidence>
<protein>
    <submittedName>
        <fullName evidence="1">Uncharacterized protein</fullName>
    </submittedName>
</protein>
<dbReference type="RefSeq" id="WP_119797094.1">
    <property type="nucleotide sequence ID" value="NZ_CP021659.1"/>
</dbReference>
<name>A0A2U8I358_9GAMM</name>
<dbReference type="OrthoDB" id="79831at2"/>
<dbReference type="EMBL" id="CP021659">
    <property type="protein sequence ID" value="AWK13538.1"/>
    <property type="molecule type" value="Genomic_DNA"/>
</dbReference>
<dbReference type="KEGG" id="fsm:CCS41_01910"/>
<proteinExistence type="predicted"/>
<accession>A0A2U8I358</accession>